<accession>A0A8T0US95</accession>
<gene>
    <name evidence="2" type="ORF">PVAP13_3KG226500</name>
</gene>
<protein>
    <submittedName>
        <fullName evidence="2">Uncharacterized protein</fullName>
    </submittedName>
</protein>
<feature type="chain" id="PRO_5035896320" evidence="1">
    <location>
        <begin position="27"/>
        <end position="154"/>
    </location>
</feature>
<evidence type="ECO:0000313" key="3">
    <source>
        <dbReference type="Proteomes" id="UP000823388"/>
    </source>
</evidence>
<dbReference type="EMBL" id="CM029041">
    <property type="protein sequence ID" value="KAG2627061.1"/>
    <property type="molecule type" value="Genomic_DNA"/>
</dbReference>
<proteinExistence type="predicted"/>
<dbReference type="AlphaFoldDB" id="A0A8T0US95"/>
<feature type="signal peptide" evidence="1">
    <location>
        <begin position="1"/>
        <end position="26"/>
    </location>
</feature>
<keyword evidence="1" id="KW-0732">Signal</keyword>
<comment type="caution">
    <text evidence="2">The sequence shown here is derived from an EMBL/GenBank/DDBJ whole genome shotgun (WGS) entry which is preliminary data.</text>
</comment>
<organism evidence="2 3">
    <name type="scientific">Panicum virgatum</name>
    <name type="common">Blackwell switchgrass</name>
    <dbReference type="NCBI Taxonomy" id="38727"/>
    <lineage>
        <taxon>Eukaryota</taxon>
        <taxon>Viridiplantae</taxon>
        <taxon>Streptophyta</taxon>
        <taxon>Embryophyta</taxon>
        <taxon>Tracheophyta</taxon>
        <taxon>Spermatophyta</taxon>
        <taxon>Magnoliopsida</taxon>
        <taxon>Liliopsida</taxon>
        <taxon>Poales</taxon>
        <taxon>Poaceae</taxon>
        <taxon>PACMAD clade</taxon>
        <taxon>Panicoideae</taxon>
        <taxon>Panicodae</taxon>
        <taxon>Paniceae</taxon>
        <taxon>Panicinae</taxon>
        <taxon>Panicum</taxon>
        <taxon>Panicum sect. Hiantes</taxon>
    </lineage>
</organism>
<keyword evidence="3" id="KW-1185">Reference proteome</keyword>
<name>A0A8T0US95_PANVG</name>
<reference evidence="2" key="1">
    <citation type="submission" date="2020-05" db="EMBL/GenBank/DDBJ databases">
        <title>WGS assembly of Panicum virgatum.</title>
        <authorList>
            <person name="Lovell J.T."/>
            <person name="Jenkins J."/>
            <person name="Shu S."/>
            <person name="Juenger T.E."/>
            <person name="Schmutz J."/>
        </authorList>
    </citation>
    <scope>NUCLEOTIDE SEQUENCE</scope>
    <source>
        <strain evidence="2">AP13</strain>
    </source>
</reference>
<dbReference type="Proteomes" id="UP000823388">
    <property type="component" value="Chromosome 3K"/>
</dbReference>
<evidence type="ECO:0000256" key="1">
    <source>
        <dbReference type="SAM" id="SignalP"/>
    </source>
</evidence>
<evidence type="ECO:0000313" key="2">
    <source>
        <dbReference type="EMBL" id="KAG2627061.1"/>
    </source>
</evidence>
<sequence length="154" mass="16827">MKRAANGRAVWNTSIAVLVVFNLLSASEVVCLWPDLFSSVQGCNSDLHGCFFLEWTATNTGMYIHSTNLLCSGLSTAIKTDVVFSENRSRMGTYTAGPECRPAGRAAAPMRGLRESFFGGWAWETPTVQPPGSSTGPNLWSLGMERMRRWTGLS</sequence>